<keyword evidence="3" id="KW-0813">Transport</keyword>
<dbReference type="InterPro" id="IPR036259">
    <property type="entry name" value="MFS_trans_sf"/>
</dbReference>
<feature type="transmembrane region" description="Helical" evidence="8">
    <location>
        <begin position="12"/>
        <end position="29"/>
    </location>
</feature>
<evidence type="ECO:0000256" key="3">
    <source>
        <dbReference type="ARBA" id="ARBA00022448"/>
    </source>
</evidence>
<dbReference type="InterPro" id="IPR004812">
    <property type="entry name" value="Efflux_drug-R_Bcr/CmlA"/>
</dbReference>
<evidence type="ECO:0000313" key="11">
    <source>
        <dbReference type="Proteomes" id="UP000316612"/>
    </source>
</evidence>
<evidence type="ECO:0000256" key="4">
    <source>
        <dbReference type="ARBA" id="ARBA00022475"/>
    </source>
</evidence>
<feature type="transmembrane region" description="Helical" evidence="8">
    <location>
        <begin position="370"/>
        <end position="391"/>
    </location>
</feature>
<feature type="transmembrane region" description="Helical" evidence="8">
    <location>
        <begin position="105"/>
        <end position="126"/>
    </location>
</feature>
<evidence type="ECO:0000256" key="2">
    <source>
        <dbReference type="ARBA" id="ARBA00006236"/>
    </source>
</evidence>
<dbReference type="GO" id="GO:0005886">
    <property type="term" value="C:plasma membrane"/>
    <property type="evidence" value="ECO:0007669"/>
    <property type="project" value="UniProtKB-SubCell"/>
</dbReference>
<feature type="transmembrane region" description="Helical" evidence="8">
    <location>
        <begin position="168"/>
        <end position="188"/>
    </location>
</feature>
<feature type="domain" description="Major facilitator superfamily (MFS) profile" evidence="9">
    <location>
        <begin position="14"/>
        <end position="397"/>
    </location>
</feature>
<keyword evidence="7 8" id="KW-0472">Membrane</keyword>
<evidence type="ECO:0000256" key="1">
    <source>
        <dbReference type="ARBA" id="ARBA00004651"/>
    </source>
</evidence>
<feature type="transmembrane region" description="Helical" evidence="8">
    <location>
        <begin position="138"/>
        <end position="156"/>
    </location>
</feature>
<gene>
    <name evidence="10" type="ORF">AUR04nite_17230</name>
</gene>
<dbReference type="NCBIfam" id="TIGR00710">
    <property type="entry name" value="efflux_Bcr_CflA"/>
    <property type="match status" value="1"/>
</dbReference>
<dbReference type="RefSeq" id="WP_141364017.1">
    <property type="nucleotide sequence ID" value="NZ_BAAAJL010000011.1"/>
</dbReference>
<feature type="transmembrane region" description="Helical" evidence="8">
    <location>
        <begin position="344"/>
        <end position="364"/>
    </location>
</feature>
<keyword evidence="5 8" id="KW-0812">Transmembrane</keyword>
<protein>
    <submittedName>
        <fullName evidence="10">Bcr/CflA family drug resistance efflux transporter</fullName>
    </submittedName>
</protein>
<keyword evidence="11" id="KW-1185">Reference proteome</keyword>
<evidence type="ECO:0000256" key="5">
    <source>
        <dbReference type="ARBA" id="ARBA00022692"/>
    </source>
</evidence>
<dbReference type="Proteomes" id="UP000316612">
    <property type="component" value="Unassembled WGS sequence"/>
</dbReference>
<keyword evidence="4" id="KW-1003">Cell membrane</keyword>
<keyword evidence="6 8" id="KW-1133">Transmembrane helix</keyword>
<organism evidence="10 11">
    <name type="scientific">Glutamicibacter uratoxydans</name>
    <name type="common">Arthrobacter uratoxydans</name>
    <dbReference type="NCBI Taxonomy" id="43667"/>
    <lineage>
        <taxon>Bacteria</taxon>
        <taxon>Bacillati</taxon>
        <taxon>Actinomycetota</taxon>
        <taxon>Actinomycetes</taxon>
        <taxon>Micrococcales</taxon>
        <taxon>Micrococcaceae</taxon>
        <taxon>Glutamicibacter</taxon>
    </lineage>
</organism>
<dbReference type="InterPro" id="IPR011701">
    <property type="entry name" value="MFS"/>
</dbReference>
<feature type="transmembrane region" description="Helical" evidence="8">
    <location>
        <begin position="281"/>
        <end position="302"/>
    </location>
</feature>
<evidence type="ECO:0000259" key="9">
    <source>
        <dbReference type="PROSITE" id="PS50850"/>
    </source>
</evidence>
<evidence type="ECO:0000256" key="8">
    <source>
        <dbReference type="SAM" id="Phobius"/>
    </source>
</evidence>
<dbReference type="AlphaFoldDB" id="A0A4Y4DUU7"/>
<reference evidence="10 11" key="1">
    <citation type="submission" date="2019-06" db="EMBL/GenBank/DDBJ databases">
        <title>Whole genome shotgun sequence of Glutamicibacter uratoxydans NBRC 15515.</title>
        <authorList>
            <person name="Hosoyama A."/>
            <person name="Uohara A."/>
            <person name="Ohji S."/>
            <person name="Ichikawa N."/>
        </authorList>
    </citation>
    <scope>NUCLEOTIDE SEQUENCE [LARGE SCALE GENOMIC DNA]</scope>
    <source>
        <strain evidence="10 11">NBRC 15515</strain>
    </source>
</reference>
<comment type="subcellular location">
    <subcellularLocation>
        <location evidence="1">Cell membrane</location>
        <topology evidence="1">Multi-pass membrane protein</topology>
    </subcellularLocation>
</comment>
<dbReference type="GO" id="GO:0042910">
    <property type="term" value="F:xenobiotic transmembrane transporter activity"/>
    <property type="evidence" value="ECO:0007669"/>
    <property type="project" value="InterPro"/>
</dbReference>
<evidence type="ECO:0000256" key="6">
    <source>
        <dbReference type="ARBA" id="ARBA00022989"/>
    </source>
</evidence>
<evidence type="ECO:0000256" key="7">
    <source>
        <dbReference type="ARBA" id="ARBA00023136"/>
    </source>
</evidence>
<dbReference type="EMBL" id="BJNY01000009">
    <property type="protein sequence ID" value="GED06191.1"/>
    <property type="molecule type" value="Genomic_DNA"/>
</dbReference>
<name>A0A4Y4DUU7_GLUUR</name>
<dbReference type="PANTHER" id="PTHR43124">
    <property type="entry name" value="PURINE EFFLUX PUMP PBUE"/>
    <property type="match status" value="1"/>
</dbReference>
<dbReference type="SUPFAM" id="SSF103473">
    <property type="entry name" value="MFS general substrate transporter"/>
    <property type="match status" value="1"/>
</dbReference>
<dbReference type="GO" id="GO:1990961">
    <property type="term" value="P:xenobiotic detoxification by transmembrane export across the plasma membrane"/>
    <property type="evidence" value="ECO:0007669"/>
    <property type="project" value="InterPro"/>
</dbReference>
<dbReference type="Gene3D" id="1.20.1720.10">
    <property type="entry name" value="Multidrug resistance protein D"/>
    <property type="match status" value="1"/>
</dbReference>
<sequence length="400" mass="41666">MPHISERPQLTRPLFALLVLLGTTGPLAVDMYLPSFPAMTKEFSSSATGIQLTLTAFLLGLAAGQIFWGALSDRRGRSVPLRWGTAVFVLASIVAALAPTLTTLIIARALQGLGGAAGVVISKAIVADTTTGGQTARIFSLIMTFTGVAPAVAPLLGSVLAQMGGFRAVMWFIAFSGVLMAAGVFWVYKETLPAARRSSGSFISPLLQALRRPRFVGYMFQSGFSFGAMMAYVSASPFLYQNVMGLSPQGFALCFAVNSLGLILAGFVSSKLALKVPLRKTIIVALSVLLGSALVFAILVQLGVRSMVLAVLVFFMVTSLGFTMGNTTALALAEVRKVSGSGSALLGCFQFFIGALATPLVGLSGEDSPVAFSLTALASAVVAVGALVYTAERFHNKAAA</sequence>
<feature type="transmembrane region" description="Helical" evidence="8">
    <location>
        <begin position="250"/>
        <end position="269"/>
    </location>
</feature>
<dbReference type="PROSITE" id="PS50850">
    <property type="entry name" value="MFS"/>
    <property type="match status" value="1"/>
</dbReference>
<accession>A0A4Y4DUU7</accession>
<feature type="transmembrane region" description="Helical" evidence="8">
    <location>
        <begin position="215"/>
        <end position="235"/>
    </location>
</feature>
<dbReference type="InterPro" id="IPR050189">
    <property type="entry name" value="MFS_Efflux_Transporters"/>
</dbReference>
<proteinExistence type="inferred from homology"/>
<dbReference type="OrthoDB" id="9814303at2"/>
<comment type="similarity">
    <text evidence="2">Belongs to the major facilitator superfamily. Bcr/CmlA family.</text>
</comment>
<feature type="transmembrane region" description="Helical" evidence="8">
    <location>
        <begin position="83"/>
        <end position="99"/>
    </location>
</feature>
<dbReference type="InterPro" id="IPR020846">
    <property type="entry name" value="MFS_dom"/>
</dbReference>
<feature type="transmembrane region" description="Helical" evidence="8">
    <location>
        <begin position="49"/>
        <end position="71"/>
    </location>
</feature>
<comment type="caution">
    <text evidence="10">The sequence shown here is derived from an EMBL/GenBank/DDBJ whole genome shotgun (WGS) entry which is preliminary data.</text>
</comment>
<evidence type="ECO:0000313" key="10">
    <source>
        <dbReference type="EMBL" id="GED06191.1"/>
    </source>
</evidence>
<dbReference type="CDD" id="cd17320">
    <property type="entry name" value="MFS_MdfA_MDR_like"/>
    <property type="match status" value="1"/>
</dbReference>
<feature type="transmembrane region" description="Helical" evidence="8">
    <location>
        <begin position="308"/>
        <end position="332"/>
    </location>
</feature>
<dbReference type="PANTHER" id="PTHR43124:SF3">
    <property type="entry name" value="CHLORAMPHENICOL EFFLUX PUMP RV0191"/>
    <property type="match status" value="1"/>
</dbReference>
<dbReference type="Pfam" id="PF07690">
    <property type="entry name" value="MFS_1"/>
    <property type="match status" value="1"/>
</dbReference>